<dbReference type="PANTHER" id="PTHR37616:SF3">
    <property type="entry name" value="BZIP DOMAIN-CONTAINING PROTEIN"/>
    <property type="match status" value="1"/>
</dbReference>
<dbReference type="Proteomes" id="UP001234989">
    <property type="component" value="Chromosome 4"/>
</dbReference>
<keyword evidence="2" id="KW-1185">Reference proteome</keyword>
<reference evidence="1" key="1">
    <citation type="submission" date="2023-08" db="EMBL/GenBank/DDBJ databases">
        <title>A de novo genome assembly of Solanum verrucosum Schlechtendal, a Mexican diploid species geographically isolated from the other diploid A-genome species in potato relatives.</title>
        <authorList>
            <person name="Hosaka K."/>
        </authorList>
    </citation>
    <scope>NUCLEOTIDE SEQUENCE</scope>
    <source>
        <tissue evidence="1">Young leaves</tissue>
    </source>
</reference>
<proteinExistence type="predicted"/>
<dbReference type="EMBL" id="CP133615">
    <property type="protein sequence ID" value="WMV25547.1"/>
    <property type="molecule type" value="Genomic_DNA"/>
</dbReference>
<protein>
    <submittedName>
        <fullName evidence="1">Uncharacterized protein</fullName>
    </submittedName>
</protein>
<name>A0AAF0QMQ5_SOLVR</name>
<evidence type="ECO:0000313" key="2">
    <source>
        <dbReference type="Proteomes" id="UP001234989"/>
    </source>
</evidence>
<dbReference type="AlphaFoldDB" id="A0AAF0QMQ5"/>
<organism evidence="1 2">
    <name type="scientific">Solanum verrucosum</name>
    <dbReference type="NCBI Taxonomy" id="315347"/>
    <lineage>
        <taxon>Eukaryota</taxon>
        <taxon>Viridiplantae</taxon>
        <taxon>Streptophyta</taxon>
        <taxon>Embryophyta</taxon>
        <taxon>Tracheophyta</taxon>
        <taxon>Spermatophyta</taxon>
        <taxon>Magnoliopsida</taxon>
        <taxon>eudicotyledons</taxon>
        <taxon>Gunneridae</taxon>
        <taxon>Pentapetalae</taxon>
        <taxon>asterids</taxon>
        <taxon>lamiids</taxon>
        <taxon>Solanales</taxon>
        <taxon>Solanaceae</taxon>
        <taxon>Solanoideae</taxon>
        <taxon>Solaneae</taxon>
        <taxon>Solanum</taxon>
    </lineage>
</organism>
<accession>A0AAF0QMQ5</accession>
<sequence length="240" mass="25794">MGFYCLRPRGNELIGNFSDSARNVKLMLEEMSNFVGNQAVGGVMVMEMSSLGLLHSWSSSGFLDEVPPSLHKVSTDVSRYLNVPSLNCGSNLTKGLNNLSDSNKLVHSSVNLGSNSVKGGVVEHKFNANISNCSYLLERKKGSEDSNNGESNQQNTNKSSDVFVYVGLASDPMAASFYVPRNDTLVKIEGNLIIQSVLAIKNTAKEENFSGTKSLSSMVVSVQVDPREMGDADGDGIVSI</sequence>
<evidence type="ECO:0000313" key="1">
    <source>
        <dbReference type="EMBL" id="WMV25547.1"/>
    </source>
</evidence>
<dbReference type="PANTHER" id="PTHR37616">
    <property type="entry name" value="BZIP TRANSCRIPTION FACTOR 60-LIKE"/>
    <property type="match status" value="1"/>
</dbReference>
<gene>
    <name evidence="1" type="ORF">MTR67_018932</name>
</gene>